<dbReference type="AlphaFoldDB" id="A0A1K1PG01"/>
<accession>A0A1K1PG01</accession>
<dbReference type="RefSeq" id="WP_072359342.1">
    <property type="nucleotide sequence ID" value="NZ_CBHWAX010000082.1"/>
</dbReference>
<organism evidence="1 3">
    <name type="scientific">Chitinophaga sancti</name>
    <dbReference type="NCBI Taxonomy" id="1004"/>
    <lineage>
        <taxon>Bacteria</taxon>
        <taxon>Pseudomonadati</taxon>
        <taxon>Bacteroidota</taxon>
        <taxon>Chitinophagia</taxon>
        <taxon>Chitinophagales</taxon>
        <taxon>Chitinophagaceae</taxon>
        <taxon>Chitinophaga</taxon>
    </lineage>
</organism>
<dbReference type="Proteomes" id="UP001326715">
    <property type="component" value="Chromosome"/>
</dbReference>
<reference evidence="2 4" key="2">
    <citation type="submission" date="2023-11" db="EMBL/GenBank/DDBJ databases">
        <title>MicrobeMod: A computational toolkit for identifying prokaryotic methylation and restriction-modification with nanopore sequencing.</title>
        <authorList>
            <person name="Crits-Christoph A."/>
            <person name="Kang S.C."/>
            <person name="Lee H."/>
            <person name="Ostrov N."/>
        </authorList>
    </citation>
    <scope>NUCLEOTIDE SEQUENCE [LARGE SCALE GENOMIC DNA]</scope>
    <source>
        <strain evidence="2 4">ATCC 23090</strain>
    </source>
</reference>
<gene>
    <name evidence="1" type="ORF">SAMN05661012_01932</name>
    <name evidence="2" type="ORF">SR876_26665</name>
</gene>
<evidence type="ECO:0000313" key="3">
    <source>
        <dbReference type="Proteomes" id="UP000183788"/>
    </source>
</evidence>
<dbReference type="OrthoDB" id="673026at2"/>
<evidence type="ECO:0000313" key="4">
    <source>
        <dbReference type="Proteomes" id="UP001326715"/>
    </source>
</evidence>
<name>A0A1K1PG01_9BACT</name>
<evidence type="ECO:0000313" key="1">
    <source>
        <dbReference type="EMBL" id="SFW46508.1"/>
    </source>
</evidence>
<protein>
    <submittedName>
        <fullName evidence="1">Uncharacterized protein</fullName>
    </submittedName>
</protein>
<dbReference type="Proteomes" id="UP000183788">
    <property type="component" value="Unassembled WGS sequence"/>
</dbReference>
<proteinExistence type="predicted"/>
<keyword evidence="4" id="KW-1185">Reference proteome</keyword>
<evidence type="ECO:0000313" key="2">
    <source>
        <dbReference type="EMBL" id="WQG88510.1"/>
    </source>
</evidence>
<sequence>MKSQNRYPVRTGINSAGSIFKAYEKDIPVYDGDIQLLNLENVQASYTLKGDIYRRGDLFISMKDESMLSFCEKGDLVLLKHEELQELIVGKRYYFLCRDGKEVAGTLIDVGDLLIVKPENTVYAQVELKREDVVKLYKIMEQLTRGAALKELEQAQGKE</sequence>
<reference evidence="1 3" key="1">
    <citation type="submission" date="2016-11" db="EMBL/GenBank/DDBJ databases">
        <authorList>
            <person name="Jaros S."/>
            <person name="Januszkiewicz K."/>
            <person name="Wedrychowicz H."/>
        </authorList>
    </citation>
    <scope>NUCLEOTIDE SEQUENCE [LARGE SCALE GENOMIC DNA]</scope>
    <source>
        <strain evidence="1 3">DSM 784</strain>
    </source>
</reference>
<dbReference type="EMBL" id="FPIZ01000005">
    <property type="protein sequence ID" value="SFW46508.1"/>
    <property type="molecule type" value="Genomic_DNA"/>
</dbReference>
<dbReference type="EMBL" id="CP140154">
    <property type="protein sequence ID" value="WQG88510.1"/>
    <property type="molecule type" value="Genomic_DNA"/>
</dbReference>